<protein>
    <submittedName>
        <fullName evidence="2">DUF3857 domain-containing transglutaminase family protein</fullName>
    </submittedName>
</protein>
<evidence type="ECO:0000259" key="1">
    <source>
        <dbReference type="Pfam" id="PF12969"/>
    </source>
</evidence>
<gene>
    <name evidence="2" type="ORF">OM075_06280</name>
</gene>
<dbReference type="Proteomes" id="UP001209229">
    <property type="component" value="Unassembled WGS sequence"/>
</dbReference>
<dbReference type="EMBL" id="JAPDPJ010000009">
    <property type="protein sequence ID" value="MCW3786067.1"/>
    <property type="molecule type" value="Genomic_DNA"/>
</dbReference>
<sequence length="634" mass="72889">MQLRYKIYIVLFFCAINIWAKKEPKYPVSEIPKELTADADAVVREKSTTVEVFAPSKMIYDEKYVITVLKESGKDKALFQEGYSKFMSISGISATVYDAEGNKVKSIPQDEIKDYASVSGFSLYEDDRVKVIDPKYAVYPYTVEYTFQRKCNSAYYLQGWFALQDFNTSVQQLNYKIIAPEDFSYHYKENNLTEKAKEEVIDGKLHRSWTISNYKAIQNEVLSSFLEEYVPSVIVAPNTFVMDGFEGKFDSWENFGLYIKQLNKGKDDVPEETVNKVRSLFTEGMSDYEKIATVYKYSQDKNRYVSIQEGIGGYQPFSAETVDRLSYGDCKALSNYVVSLLNRLGYEAYYTLIYAGDQRFTNKDFVSNYFNHIVSCVHLPNDTVWLECTNSYYPCGYLGSSTDDRYALMIKENGGELIKTPTYSVKDDNVFTKTTVDISFNDVTKVQSKSVYKGVHFAEMLGLTVLDETDRRKRVIKSIDLPHFELESYKITPFKEREPWLEKEVAIALPSFGSKMGDRVFIPLNTMNKMTSAPPYSRNRVSPVMISRPYSENDSVKYLIPEGYKMEALPDPVNILSEFGEYHGTATVDGQSIIYEREFILKKGHYTKEKYNDFVEFIESVVKNDDAKAVLIKI</sequence>
<proteinExistence type="predicted"/>
<keyword evidence="3" id="KW-1185">Reference proteome</keyword>
<feature type="domain" description="DUF3857" evidence="1">
    <location>
        <begin position="60"/>
        <end position="217"/>
    </location>
</feature>
<dbReference type="InterPro" id="IPR038765">
    <property type="entry name" value="Papain-like_cys_pep_sf"/>
</dbReference>
<name>A0AAE3M2M1_9BACT</name>
<evidence type="ECO:0000313" key="3">
    <source>
        <dbReference type="Proteomes" id="UP001209229"/>
    </source>
</evidence>
<organism evidence="2 3">
    <name type="scientific">Plebeiibacterium sediminum</name>
    <dbReference type="NCBI Taxonomy" id="2992112"/>
    <lineage>
        <taxon>Bacteria</taxon>
        <taxon>Pseudomonadati</taxon>
        <taxon>Bacteroidota</taxon>
        <taxon>Bacteroidia</taxon>
        <taxon>Marinilabiliales</taxon>
        <taxon>Marinilabiliaceae</taxon>
        <taxon>Plebeiibacterium</taxon>
    </lineage>
</organism>
<comment type="caution">
    <text evidence="2">The sequence shown here is derived from an EMBL/GenBank/DDBJ whole genome shotgun (WGS) entry which is preliminary data.</text>
</comment>
<reference evidence="2" key="1">
    <citation type="submission" date="2022-10" db="EMBL/GenBank/DDBJ databases">
        <authorList>
            <person name="Yu W.X."/>
        </authorList>
    </citation>
    <scope>NUCLEOTIDE SEQUENCE</scope>
    <source>
        <strain evidence="2">AAT</strain>
    </source>
</reference>
<dbReference type="RefSeq" id="WP_301189635.1">
    <property type="nucleotide sequence ID" value="NZ_JAPDPJ010000009.1"/>
</dbReference>
<dbReference type="SUPFAM" id="SSF54001">
    <property type="entry name" value="Cysteine proteinases"/>
    <property type="match status" value="1"/>
</dbReference>
<dbReference type="Pfam" id="PF12969">
    <property type="entry name" value="DUF3857"/>
    <property type="match status" value="1"/>
</dbReference>
<dbReference type="InterPro" id="IPR024618">
    <property type="entry name" value="DUF3857"/>
</dbReference>
<accession>A0AAE3M2M1</accession>
<dbReference type="AlphaFoldDB" id="A0AAE3M2M1"/>
<evidence type="ECO:0000313" key="2">
    <source>
        <dbReference type="EMBL" id="MCW3786067.1"/>
    </source>
</evidence>
<dbReference type="Gene3D" id="2.60.40.3140">
    <property type="match status" value="1"/>
</dbReference>
<dbReference type="Gene3D" id="3.10.620.30">
    <property type="match status" value="1"/>
</dbReference>
<dbReference type="Gene3D" id="2.60.120.1130">
    <property type="match status" value="1"/>
</dbReference>